<evidence type="ECO:0000313" key="2">
    <source>
        <dbReference type="EMBL" id="EFG30041.1"/>
    </source>
</evidence>
<organism evidence="2 3">
    <name type="scientific">Simonsiella muelleri ATCC 29453</name>
    <dbReference type="NCBI Taxonomy" id="641147"/>
    <lineage>
        <taxon>Bacteria</taxon>
        <taxon>Pseudomonadati</taxon>
        <taxon>Pseudomonadota</taxon>
        <taxon>Betaproteobacteria</taxon>
        <taxon>Neisseriales</taxon>
        <taxon>Neisseriaceae</taxon>
        <taxon>Simonsiella</taxon>
    </lineage>
</organism>
<dbReference type="Proteomes" id="UP000017813">
    <property type="component" value="Unassembled WGS sequence"/>
</dbReference>
<dbReference type="STRING" id="641147.HMPREF9021_02109"/>
<proteinExistence type="predicted"/>
<accession>V9HJY7</accession>
<reference evidence="2 3" key="1">
    <citation type="submission" date="2010-03" db="EMBL/GenBank/DDBJ databases">
        <authorList>
            <consortium name="The Broad Institute Genome Sequencing Platform"/>
            <person name="Ward D."/>
            <person name="Earl A."/>
            <person name="Feldgarden M."/>
            <person name="Gevers D."/>
            <person name="Young S."/>
            <person name="Zeng Q."/>
            <person name="Koehrsen M."/>
            <person name="Alvarado L."/>
            <person name="Berlin A.M."/>
            <person name="Borenstein D."/>
            <person name="Chapman S.B."/>
            <person name="Chen Z."/>
            <person name="Engels R."/>
            <person name="Freedman E."/>
            <person name="Gellesch M."/>
            <person name="Goldberg J."/>
            <person name="Griggs A."/>
            <person name="Gujja S."/>
            <person name="Heilman E.R."/>
            <person name="Heiman D.I."/>
            <person name="Hepburn T.A."/>
            <person name="Howarth C."/>
            <person name="Jen D."/>
            <person name="Larson L."/>
            <person name="Mehta T."/>
            <person name="Park D."/>
            <person name="Pearson M."/>
            <person name="Richards J."/>
            <person name="Roberts A."/>
            <person name="Saif S."/>
            <person name="Shea T.D."/>
            <person name="Shenoy N."/>
            <person name="Sisk P."/>
            <person name="Stolte C."/>
            <person name="Sykes S.N."/>
            <person name="Walk T."/>
            <person name="White J."/>
            <person name="Yandava C."/>
            <person name="Izard J."/>
            <person name="Baranova O.V."/>
            <person name="Blanton J.M."/>
            <person name="Tanner A.C."/>
            <person name="Dewhirst F."/>
            <person name="Haas B."/>
            <person name="Nusbaum C."/>
            <person name="Birren B."/>
        </authorList>
    </citation>
    <scope>NUCLEOTIDE SEQUENCE [LARGE SCALE GENOMIC DNA]</scope>
    <source>
        <strain evidence="2 3">ATCC 29453</strain>
    </source>
</reference>
<dbReference type="eggNOG" id="COG3843">
    <property type="taxonomic scope" value="Bacteria"/>
</dbReference>
<evidence type="ECO:0000256" key="1">
    <source>
        <dbReference type="SAM" id="MobiDB-lite"/>
    </source>
</evidence>
<dbReference type="KEGG" id="smur:BWP33_12240"/>
<comment type="caution">
    <text evidence="2">The sequence shown here is derived from an EMBL/GenBank/DDBJ whole genome shotgun (WGS) entry which is preliminary data.</text>
</comment>
<reference evidence="2 3" key="2">
    <citation type="submission" date="2011-10" db="EMBL/GenBank/DDBJ databases">
        <title>The Genome Sequence of Simonsiella muelleri ATCC 29453.</title>
        <authorList>
            <consortium name="The Broad Institute Genome Sequencing Platform"/>
            <consortium name="The Broad Institute Genome Sequencing Center for Infectious Disease"/>
            <person name="Earl A."/>
            <person name="Ward D."/>
            <person name="Feldgarden M."/>
            <person name="Gevers D."/>
            <person name="Izard J."/>
            <person name="Baranova O.V."/>
            <person name="Blanton J.M."/>
            <person name="Tanner A.C."/>
            <person name="Dewhirst F."/>
            <person name="Young S.K."/>
            <person name="Zeng Q."/>
            <person name="Gargeya S."/>
            <person name="Fitzgerald M."/>
            <person name="Haas B."/>
            <person name="Abouelleil A."/>
            <person name="Alvarado L."/>
            <person name="Arachchi H.M."/>
            <person name="Berlin A."/>
            <person name="Brown A."/>
            <person name="Chapman S.B."/>
            <person name="Chen Z."/>
            <person name="Dunbar C."/>
            <person name="Freedman E."/>
            <person name="Gearin G."/>
            <person name="Goldberg J."/>
            <person name="Griggs A."/>
            <person name="Gujja S."/>
            <person name="Heiman D."/>
            <person name="Howarth C."/>
            <person name="Larson L."/>
            <person name="Lui A."/>
            <person name="MacDonald P.J.P."/>
            <person name="Montmayeur A."/>
            <person name="Murphy C."/>
            <person name="Neiman D."/>
            <person name="Pearson M."/>
            <person name="Priest M."/>
            <person name="Roberts A."/>
            <person name="Saif S."/>
            <person name="Shea T."/>
            <person name="Shenoy N."/>
            <person name="Sisk P."/>
            <person name="Stolte C."/>
            <person name="Sykes S."/>
            <person name="Wortman J."/>
            <person name="Nusbaum C."/>
            <person name="Birren B."/>
        </authorList>
    </citation>
    <scope>NUCLEOTIDE SEQUENCE [LARGE SCALE GENOMIC DNA]</scope>
    <source>
        <strain evidence="2 3">ATCC 29453</strain>
    </source>
</reference>
<feature type="region of interest" description="Disordered" evidence="1">
    <location>
        <begin position="22"/>
        <end position="47"/>
    </location>
</feature>
<keyword evidence="3" id="KW-1185">Reference proteome</keyword>
<dbReference type="OrthoDB" id="7173932at2"/>
<sequence>MQQLNKQIDDWFIGYKTHAVKPKRSSLGGGSNPNRNTKPFAKTGLKSGTGLKNLQAAAAKKPEVMVKIAKRVSKNSKGINGVQNHMKYISRNGELPLETRDGDKVQGNQAIQSLMNHWQKSGIRENSDKREAINIVLSMPAGTPPQAVLNAARQFAAEQFEKHEYAFVLHHESERDGEPPHPHVHLCVMVRDYDGIRLNPRKNDLFEWRVRFAEKMREQGVECTATRRQHRGQSIKGQKADIRQIILRTIQEEKQGKQPENIKRSHIAQTNVEAILEALQAQQRPQHPFQGKAQQAKDHITEQYSLISRELYKLGYKTEAKIMKDFAKEVSGKSLDTQAQQIYDRHAHSHQQSQTQISEPKAEPKNPSRDDWEMER</sequence>
<dbReference type="AlphaFoldDB" id="V9HJY7"/>
<name>V9HJY7_9NEIS</name>
<evidence type="ECO:0000313" key="3">
    <source>
        <dbReference type="Proteomes" id="UP000017813"/>
    </source>
</evidence>
<dbReference type="Gene3D" id="3.30.930.30">
    <property type="match status" value="1"/>
</dbReference>
<feature type="region of interest" description="Disordered" evidence="1">
    <location>
        <begin position="333"/>
        <end position="376"/>
    </location>
</feature>
<dbReference type="EMBL" id="ADCY02000053">
    <property type="protein sequence ID" value="EFG30041.1"/>
    <property type="molecule type" value="Genomic_DNA"/>
</dbReference>
<dbReference type="RefSeq" id="WP_002642814.1">
    <property type="nucleotide sequence ID" value="NZ_CP019448.1"/>
</dbReference>
<gene>
    <name evidence="2" type="ORF">HMPREF9021_02109</name>
</gene>
<feature type="compositionally biased region" description="Basic and acidic residues" evidence="1">
    <location>
        <begin position="360"/>
        <end position="376"/>
    </location>
</feature>
<evidence type="ECO:0008006" key="4">
    <source>
        <dbReference type="Google" id="ProtNLM"/>
    </source>
</evidence>
<protein>
    <recommendedName>
        <fullName evidence="4">Relaxase/mobilization nuclease domain-containing protein</fullName>
    </recommendedName>
</protein>
<dbReference type="HOGENOM" id="CLU_055617_1_0_4"/>